<feature type="transmembrane region" description="Helical" evidence="11">
    <location>
        <begin position="437"/>
        <end position="455"/>
    </location>
</feature>
<organism evidence="12 13">
    <name type="scientific">Oryzias latipes</name>
    <name type="common">Japanese rice fish</name>
    <name type="synonym">Japanese killifish</name>
    <dbReference type="NCBI Taxonomy" id="8090"/>
    <lineage>
        <taxon>Eukaryota</taxon>
        <taxon>Metazoa</taxon>
        <taxon>Chordata</taxon>
        <taxon>Craniata</taxon>
        <taxon>Vertebrata</taxon>
        <taxon>Euteleostomi</taxon>
        <taxon>Actinopterygii</taxon>
        <taxon>Neopterygii</taxon>
        <taxon>Teleostei</taxon>
        <taxon>Neoteleostei</taxon>
        <taxon>Acanthomorphata</taxon>
        <taxon>Ovalentaria</taxon>
        <taxon>Atherinomorphae</taxon>
        <taxon>Beloniformes</taxon>
        <taxon>Adrianichthyidae</taxon>
        <taxon>Oryziinae</taxon>
        <taxon>Oryzias</taxon>
    </lineage>
</organism>
<keyword evidence="5 11" id="KW-0812">Transmembrane</keyword>
<dbReference type="GO" id="GO:0015252">
    <property type="term" value="F:proton channel activity"/>
    <property type="evidence" value="ECO:0007669"/>
    <property type="project" value="InterPro"/>
</dbReference>
<feature type="transmembrane region" description="Helical" evidence="11">
    <location>
        <begin position="275"/>
        <end position="296"/>
    </location>
</feature>
<keyword evidence="8" id="KW-0406">Ion transport</keyword>
<evidence type="ECO:0000313" key="13">
    <source>
        <dbReference type="Proteomes" id="UP000001038"/>
    </source>
</evidence>
<reference evidence="12 13" key="1">
    <citation type="journal article" date="2007" name="Nature">
        <title>The medaka draft genome and insights into vertebrate genome evolution.</title>
        <authorList>
            <person name="Kasahara M."/>
            <person name="Naruse K."/>
            <person name="Sasaki S."/>
            <person name="Nakatani Y."/>
            <person name="Qu W."/>
            <person name="Ahsan B."/>
            <person name="Yamada T."/>
            <person name="Nagayasu Y."/>
            <person name="Doi K."/>
            <person name="Kasai Y."/>
            <person name="Jindo T."/>
            <person name="Kobayashi D."/>
            <person name="Shimada A."/>
            <person name="Toyoda A."/>
            <person name="Kuroki Y."/>
            <person name="Fujiyama A."/>
            <person name="Sasaki T."/>
            <person name="Shimizu A."/>
            <person name="Asakawa S."/>
            <person name="Shimizu N."/>
            <person name="Hashimoto S."/>
            <person name="Yang J."/>
            <person name="Lee Y."/>
            <person name="Matsushima K."/>
            <person name="Sugano S."/>
            <person name="Sakaizumi M."/>
            <person name="Narita T."/>
            <person name="Ohishi K."/>
            <person name="Haga S."/>
            <person name="Ohta F."/>
            <person name="Nomoto H."/>
            <person name="Nogata K."/>
            <person name="Morishita T."/>
            <person name="Endo T."/>
            <person name="Shin-I T."/>
            <person name="Takeda H."/>
            <person name="Morishita S."/>
            <person name="Kohara Y."/>
        </authorList>
    </citation>
    <scope>NUCLEOTIDE SEQUENCE [LARGE SCALE GENOMIC DNA]</scope>
    <source>
        <strain evidence="12 13">Hd-rR</strain>
    </source>
</reference>
<evidence type="ECO:0000256" key="4">
    <source>
        <dbReference type="ARBA" id="ARBA00022475"/>
    </source>
</evidence>
<dbReference type="PANTHER" id="PTHR21522:SF35">
    <property type="entry name" value="PROTON CHANNEL OTOP2"/>
    <property type="match status" value="1"/>
</dbReference>
<evidence type="ECO:0000256" key="3">
    <source>
        <dbReference type="ARBA" id="ARBA00022448"/>
    </source>
</evidence>
<feature type="transmembrane region" description="Helical" evidence="11">
    <location>
        <begin position="404"/>
        <end position="425"/>
    </location>
</feature>
<keyword evidence="9 11" id="KW-0472">Membrane</keyword>
<reference evidence="12" key="2">
    <citation type="submission" date="2025-08" db="UniProtKB">
        <authorList>
            <consortium name="Ensembl"/>
        </authorList>
    </citation>
    <scope>IDENTIFICATION</scope>
    <source>
        <strain evidence="12">Hd-rR</strain>
    </source>
</reference>
<comment type="similarity">
    <text evidence="2">Belongs to the otopetrin family.</text>
</comment>
<evidence type="ECO:0000256" key="9">
    <source>
        <dbReference type="ARBA" id="ARBA00023136"/>
    </source>
</evidence>
<evidence type="ECO:0000256" key="10">
    <source>
        <dbReference type="ARBA" id="ARBA00023303"/>
    </source>
</evidence>
<dbReference type="Pfam" id="PF03189">
    <property type="entry name" value="Otopetrin"/>
    <property type="match status" value="2"/>
</dbReference>
<keyword evidence="13" id="KW-1185">Reference proteome</keyword>
<evidence type="ECO:0000313" key="12">
    <source>
        <dbReference type="Ensembl" id="ENSORLP00000043065.1"/>
    </source>
</evidence>
<evidence type="ECO:0000256" key="6">
    <source>
        <dbReference type="ARBA" id="ARBA00022781"/>
    </source>
</evidence>
<keyword evidence="10" id="KW-0407">Ion channel</keyword>
<evidence type="ECO:0000256" key="7">
    <source>
        <dbReference type="ARBA" id="ARBA00022989"/>
    </source>
</evidence>
<feature type="transmembrane region" description="Helical" evidence="11">
    <location>
        <begin position="172"/>
        <end position="191"/>
    </location>
</feature>
<evidence type="ECO:0000256" key="8">
    <source>
        <dbReference type="ARBA" id="ARBA00023065"/>
    </source>
</evidence>
<feature type="transmembrane region" description="Helical" evidence="11">
    <location>
        <begin position="136"/>
        <end position="160"/>
    </location>
</feature>
<feature type="transmembrane region" description="Helical" evidence="11">
    <location>
        <begin position="317"/>
        <end position="339"/>
    </location>
</feature>
<dbReference type="GeneTree" id="ENSGT00940000156691"/>
<dbReference type="GO" id="GO:0005886">
    <property type="term" value="C:plasma membrane"/>
    <property type="evidence" value="ECO:0007669"/>
    <property type="project" value="UniProtKB-SubCell"/>
</dbReference>
<dbReference type="Proteomes" id="UP000001038">
    <property type="component" value="Chromosome 8"/>
</dbReference>
<keyword evidence="6" id="KW-0375">Hydrogen ion transport</keyword>
<gene>
    <name evidence="12" type="primary">OTOP2</name>
    <name evidence="12" type="synonym">otop2</name>
</gene>
<sequence length="560" mass="63316">QPHLGLKYLEQRTRNYVHAATCIIDDMEEAHLSNNINAAGRAASEPELNVSSEVGRDRGRSWGWMLSAFICLNILILGCALVSGSASNNVKISTSDLQVFLIILLLLTSIWMIYYTIYMRRTENAVIYKDEHAGPIWLRGGLVLFGILSIIMDIFKIASYVGYLHCDSAVKVAFPVVQLVFVIVQTYFLWIHSKDCVQLQKNISCCGLMLTLSTNLALWMAAVTEESLHQTVLPDYEVNVTKLSARSLYISKAGYGDDSCKCSHTSCGVFKEAYYYLYPFNIEYSLFASAMSFVMWKNVGRVASEHSKHNFKFTLKDIVIGPVVGILLVIAGLATFIVYEIEMKTYRSDDDDINDHAVMMHFIMNIVIVTMMSVSTVIGCAIFKVDHREHVSEKNPTRSLDVGLLVGASMGQFIISYFSIIATIATGAKGHLNRLNLAWGVLMVFQLGLQNFFIIEGLHREPFHEVEDNEKSEESCFEGHKHKLLWKRRVLREVCVFLLLGNIILWIMPAFGARPQFDHDTEVEFYKFNMWAAIVNVGLPFGIFYRMHSVASLFEVFLNS</sequence>
<reference evidence="12" key="3">
    <citation type="submission" date="2025-09" db="UniProtKB">
        <authorList>
            <consortium name="Ensembl"/>
        </authorList>
    </citation>
    <scope>IDENTIFICATION</scope>
    <source>
        <strain evidence="12">Hd-rR</strain>
    </source>
</reference>
<feature type="transmembrane region" description="Helical" evidence="11">
    <location>
        <begin position="359"/>
        <end position="383"/>
    </location>
</feature>
<feature type="transmembrane region" description="Helical" evidence="11">
    <location>
        <begin position="490"/>
        <end position="508"/>
    </location>
</feature>
<keyword evidence="3" id="KW-0813">Transport</keyword>
<evidence type="ECO:0000256" key="11">
    <source>
        <dbReference type="SAM" id="Phobius"/>
    </source>
</evidence>
<feature type="transmembrane region" description="Helical" evidence="11">
    <location>
        <begin position="97"/>
        <end position="115"/>
    </location>
</feature>
<dbReference type="PANTHER" id="PTHR21522">
    <property type="entry name" value="PROTON CHANNEL OTOP"/>
    <property type="match status" value="1"/>
</dbReference>
<dbReference type="Ensembl" id="ENSORLT00000045927.1">
    <property type="protein sequence ID" value="ENSORLP00000043065.1"/>
    <property type="gene ID" value="ENSORLG00000007582.2"/>
</dbReference>
<dbReference type="AlphaFoldDB" id="A0A3B3IG62"/>
<evidence type="ECO:0000256" key="5">
    <source>
        <dbReference type="ARBA" id="ARBA00022692"/>
    </source>
</evidence>
<name>A0A3B3IG62_ORYLA</name>
<protein>
    <submittedName>
        <fullName evidence="12">Otopetrin 2</fullName>
    </submittedName>
</protein>
<proteinExistence type="inferred from homology"/>
<evidence type="ECO:0000256" key="1">
    <source>
        <dbReference type="ARBA" id="ARBA00004651"/>
    </source>
</evidence>
<feature type="transmembrane region" description="Helical" evidence="11">
    <location>
        <begin position="528"/>
        <end position="545"/>
    </location>
</feature>
<dbReference type="InterPro" id="IPR004878">
    <property type="entry name" value="Otopetrin"/>
</dbReference>
<feature type="transmembrane region" description="Helical" evidence="11">
    <location>
        <begin position="62"/>
        <end position="85"/>
    </location>
</feature>
<evidence type="ECO:0000256" key="2">
    <source>
        <dbReference type="ARBA" id="ARBA00006513"/>
    </source>
</evidence>
<comment type="subcellular location">
    <subcellularLocation>
        <location evidence="1">Cell membrane</location>
        <topology evidence="1">Multi-pass membrane protein</topology>
    </subcellularLocation>
</comment>
<accession>A0A3B3IG62</accession>
<keyword evidence="7 11" id="KW-1133">Transmembrane helix</keyword>
<feature type="transmembrane region" description="Helical" evidence="11">
    <location>
        <begin position="203"/>
        <end position="222"/>
    </location>
</feature>
<keyword evidence="4" id="KW-1003">Cell membrane</keyword>
<dbReference type="Bgee" id="ENSORLG00000007582">
    <property type="expression patterns" value="Expressed in animal zygote and 6 other cell types or tissues"/>
</dbReference>